<accession>M8E775</accession>
<dbReference type="OrthoDB" id="9783944at2"/>
<dbReference type="GeneID" id="89501907"/>
<dbReference type="Pfam" id="PF14504">
    <property type="entry name" value="CAP_assoc_N"/>
    <property type="match status" value="1"/>
</dbReference>
<protein>
    <recommendedName>
        <fullName evidence="6">Secretion protein</fullName>
    </recommendedName>
</protein>
<dbReference type="STRING" id="1300222.I532_17208"/>
<dbReference type="Proteomes" id="UP000012081">
    <property type="component" value="Unassembled WGS sequence"/>
</dbReference>
<organism evidence="4 5">
    <name type="scientific">Brevibacillus borstelensis AK1</name>
    <dbReference type="NCBI Taxonomy" id="1300222"/>
    <lineage>
        <taxon>Bacteria</taxon>
        <taxon>Bacillati</taxon>
        <taxon>Bacillota</taxon>
        <taxon>Bacilli</taxon>
        <taxon>Bacillales</taxon>
        <taxon>Paenibacillaceae</taxon>
        <taxon>Brevibacillus</taxon>
    </lineage>
</organism>
<evidence type="ECO:0000259" key="3">
    <source>
        <dbReference type="Pfam" id="PF14504"/>
    </source>
</evidence>
<dbReference type="EMBL" id="APBN01000008">
    <property type="protein sequence ID" value="EMT51315.1"/>
    <property type="molecule type" value="Genomic_DNA"/>
</dbReference>
<evidence type="ECO:0000256" key="1">
    <source>
        <dbReference type="SAM" id="MobiDB-lite"/>
    </source>
</evidence>
<dbReference type="PANTHER" id="PTHR31157:SF26">
    <property type="entry name" value="SCP-LIKE EXTRACELLULAR PROTEIN"/>
    <property type="match status" value="1"/>
</dbReference>
<reference evidence="4 5" key="1">
    <citation type="submission" date="2013-03" db="EMBL/GenBank/DDBJ databases">
        <title>Assembly of a new bacterial strain Brevibacillus borstelensis AK1.</title>
        <authorList>
            <person name="Rajan I."/>
            <person name="PoliReddy D."/>
            <person name="Sugumar T."/>
            <person name="Rathinam K."/>
            <person name="Alqarawi S."/>
            <person name="Khalil A.B."/>
            <person name="Sivakumar N."/>
        </authorList>
    </citation>
    <scope>NUCLEOTIDE SEQUENCE [LARGE SCALE GENOMIC DNA]</scope>
    <source>
        <strain evidence="4 5">AK1</strain>
    </source>
</reference>
<dbReference type="InterPro" id="IPR035940">
    <property type="entry name" value="CAP_sf"/>
</dbReference>
<name>M8E775_9BACL</name>
<feature type="domain" description="SCP" evidence="2">
    <location>
        <begin position="327"/>
        <end position="438"/>
    </location>
</feature>
<evidence type="ECO:0000259" key="2">
    <source>
        <dbReference type="Pfam" id="PF00188"/>
    </source>
</evidence>
<keyword evidence="5" id="KW-1185">Reference proteome</keyword>
<evidence type="ECO:0008006" key="6">
    <source>
        <dbReference type="Google" id="ProtNLM"/>
    </source>
</evidence>
<evidence type="ECO:0000313" key="4">
    <source>
        <dbReference type="EMBL" id="EMT51315.1"/>
    </source>
</evidence>
<dbReference type="PATRIC" id="fig|1300222.3.peg.3607"/>
<dbReference type="SUPFAM" id="SSF55797">
    <property type="entry name" value="PR-1-like"/>
    <property type="match status" value="1"/>
</dbReference>
<gene>
    <name evidence="4" type="ORF">I532_17208</name>
</gene>
<dbReference type="InterPro" id="IPR014044">
    <property type="entry name" value="CAP_dom"/>
</dbReference>
<dbReference type="AlphaFoldDB" id="M8E775"/>
<sequence length="444" mass="48931">MRKWLWIGVFALSVAGIGRLLSPGSPFILASVQPVKLYWDGKEVTDADKPGYYRDKTGYRPATLEYKGTTYIPLSLAGYLEGKPVHLDQTNSAAFVGQAPAPREAAGSRQEDKPPQKQQPVQTPPGSPAAAVPASAAASAQTANKSANSLFGIKLGMPVAQVTKLLGQPGRQEPSGLGYQWYIYNQNPARYLQVGIANGKVVDLYSNAPEAKLGEVGIGTSLSSLSRMYKLQHTVSFSYQKASVQITNQKNQRPLVIQDGTPRIFYLDNQNSDKVTAIRLIDTLMLLRGGFYETRWTYSGAAPDFDPPPLSIKEQEQVDAARERQILDLVNVIRYRYKLSPLRWNEQAAQVARGHSVDMENHDFFDHVSATTGMDPFERLRKAGLSYSMAGENIAAGYPDSIEAHESWMNSPGHRKNVLEKNFTQLGVGVVADYYTQAFVTPKQ</sequence>
<dbReference type="RefSeq" id="WP_003389760.1">
    <property type="nucleotide sequence ID" value="NZ_APBN01000008.1"/>
</dbReference>
<evidence type="ECO:0000313" key="5">
    <source>
        <dbReference type="Proteomes" id="UP000012081"/>
    </source>
</evidence>
<dbReference type="InterPro" id="IPR029410">
    <property type="entry name" value="CAP_assoc"/>
</dbReference>
<comment type="caution">
    <text evidence="4">The sequence shown here is derived from an EMBL/GenBank/DDBJ whole genome shotgun (WGS) entry which is preliminary data.</text>
</comment>
<dbReference type="PANTHER" id="PTHR31157">
    <property type="entry name" value="SCP DOMAIN-CONTAINING PROTEIN"/>
    <property type="match status" value="1"/>
</dbReference>
<proteinExistence type="predicted"/>
<dbReference type="Gene3D" id="3.40.33.10">
    <property type="entry name" value="CAP"/>
    <property type="match status" value="1"/>
</dbReference>
<dbReference type="Pfam" id="PF00188">
    <property type="entry name" value="CAP"/>
    <property type="match status" value="1"/>
</dbReference>
<feature type="domain" description="CAP-associated" evidence="3">
    <location>
        <begin position="155"/>
        <end position="290"/>
    </location>
</feature>
<dbReference type="CDD" id="cd05379">
    <property type="entry name" value="CAP_bacterial"/>
    <property type="match status" value="1"/>
</dbReference>
<feature type="region of interest" description="Disordered" evidence="1">
    <location>
        <begin position="98"/>
        <end position="137"/>
    </location>
</feature>
<feature type="compositionally biased region" description="Low complexity" evidence="1">
    <location>
        <begin position="128"/>
        <end position="137"/>
    </location>
</feature>